<dbReference type="EMBL" id="BARS01036131">
    <property type="protein sequence ID" value="GAG26198.1"/>
    <property type="molecule type" value="Genomic_DNA"/>
</dbReference>
<reference evidence="7" key="1">
    <citation type="journal article" date="2014" name="Front. Microbiol.">
        <title>High frequency of phylogenetically diverse reductive dehalogenase-homologous genes in deep subseafloor sedimentary metagenomes.</title>
        <authorList>
            <person name="Kawai M."/>
            <person name="Futagami T."/>
            <person name="Toyoda A."/>
            <person name="Takaki Y."/>
            <person name="Nishi S."/>
            <person name="Hori S."/>
            <person name="Arai W."/>
            <person name="Tsubouchi T."/>
            <person name="Morono Y."/>
            <person name="Uchiyama I."/>
            <person name="Ito T."/>
            <person name="Fujiyama A."/>
            <person name="Inagaki F."/>
            <person name="Takami H."/>
        </authorList>
    </citation>
    <scope>NUCLEOTIDE SEQUENCE</scope>
    <source>
        <strain evidence="7">Expedition CK06-06</strain>
    </source>
</reference>
<dbReference type="GO" id="GO:0006004">
    <property type="term" value="P:fucose metabolic process"/>
    <property type="evidence" value="ECO:0007669"/>
    <property type="project" value="TreeGrafter"/>
</dbReference>
<keyword evidence="5" id="KW-0326">Glycosidase</keyword>
<dbReference type="AlphaFoldDB" id="X0WNV7"/>
<name>X0WNV7_9ZZZZ</name>
<feature type="non-terminal residue" evidence="7">
    <location>
        <position position="212"/>
    </location>
</feature>
<dbReference type="SUPFAM" id="SSF51445">
    <property type="entry name" value="(Trans)glycosidases"/>
    <property type="match status" value="1"/>
</dbReference>
<dbReference type="GO" id="GO:0016139">
    <property type="term" value="P:glycoside catabolic process"/>
    <property type="evidence" value="ECO:0007669"/>
    <property type="project" value="TreeGrafter"/>
</dbReference>
<comment type="similarity">
    <text evidence="1">Belongs to the glycosyl hydrolase 29 family.</text>
</comment>
<sequence length="212" mass="24622">MAKTKTKSDKTWFREARFGMFIHYGLYSLLGRHEWVMCYERIPKEEYRKLAQRFKPKKRIMSEWTALAKKAGMRYMCLTTRHHDGFALFDTKASDYNSVKTAVGRDLIREYVDACRKAGMRIGLYYSVADWGDQGFVDGPKKNPQGWKRFVKIAHTQLLELMSNYGKIDYLFYDGCPPPKTWGCAALNAEIRCLQPEILISDRCALDEDVAS</sequence>
<gene>
    <name evidence="7" type="ORF">S01H1_55572</name>
</gene>
<dbReference type="Pfam" id="PF01120">
    <property type="entry name" value="Alpha_L_fucos"/>
    <property type="match status" value="1"/>
</dbReference>
<dbReference type="PANTHER" id="PTHR10030:SF37">
    <property type="entry name" value="ALPHA-L-FUCOSIDASE-RELATED"/>
    <property type="match status" value="1"/>
</dbReference>
<dbReference type="GO" id="GO:0005764">
    <property type="term" value="C:lysosome"/>
    <property type="evidence" value="ECO:0007669"/>
    <property type="project" value="TreeGrafter"/>
</dbReference>
<keyword evidence="4" id="KW-0378">Hydrolase</keyword>
<feature type="domain" description="Glycoside hydrolase family 29 N-terminal" evidence="6">
    <location>
        <begin position="5"/>
        <end position="205"/>
    </location>
</feature>
<evidence type="ECO:0000259" key="6">
    <source>
        <dbReference type="Pfam" id="PF01120"/>
    </source>
</evidence>
<dbReference type="Gene3D" id="3.20.20.80">
    <property type="entry name" value="Glycosidases"/>
    <property type="match status" value="1"/>
</dbReference>
<evidence type="ECO:0000256" key="1">
    <source>
        <dbReference type="ARBA" id="ARBA00007951"/>
    </source>
</evidence>
<evidence type="ECO:0000256" key="3">
    <source>
        <dbReference type="ARBA" id="ARBA00022729"/>
    </source>
</evidence>
<keyword evidence="3" id="KW-0732">Signal</keyword>
<evidence type="ECO:0000256" key="5">
    <source>
        <dbReference type="ARBA" id="ARBA00023295"/>
    </source>
</evidence>
<evidence type="ECO:0000313" key="7">
    <source>
        <dbReference type="EMBL" id="GAG26198.1"/>
    </source>
</evidence>
<dbReference type="PANTHER" id="PTHR10030">
    <property type="entry name" value="ALPHA-L-FUCOSIDASE"/>
    <property type="match status" value="1"/>
</dbReference>
<dbReference type="EC" id="3.2.1.51" evidence="2"/>
<dbReference type="InterPro" id="IPR057739">
    <property type="entry name" value="Glyco_hydro_29_N"/>
</dbReference>
<organism evidence="7">
    <name type="scientific">marine sediment metagenome</name>
    <dbReference type="NCBI Taxonomy" id="412755"/>
    <lineage>
        <taxon>unclassified sequences</taxon>
        <taxon>metagenomes</taxon>
        <taxon>ecological metagenomes</taxon>
    </lineage>
</organism>
<proteinExistence type="inferred from homology"/>
<dbReference type="InterPro" id="IPR017853">
    <property type="entry name" value="GH"/>
</dbReference>
<evidence type="ECO:0000256" key="4">
    <source>
        <dbReference type="ARBA" id="ARBA00022801"/>
    </source>
</evidence>
<protein>
    <recommendedName>
        <fullName evidence="2">alpha-L-fucosidase</fullName>
        <ecNumber evidence="2">3.2.1.51</ecNumber>
    </recommendedName>
</protein>
<comment type="caution">
    <text evidence="7">The sequence shown here is derived from an EMBL/GenBank/DDBJ whole genome shotgun (WGS) entry which is preliminary data.</text>
</comment>
<evidence type="ECO:0000256" key="2">
    <source>
        <dbReference type="ARBA" id="ARBA00012662"/>
    </source>
</evidence>
<dbReference type="GO" id="GO:0004560">
    <property type="term" value="F:alpha-L-fucosidase activity"/>
    <property type="evidence" value="ECO:0007669"/>
    <property type="project" value="InterPro"/>
</dbReference>
<dbReference type="InterPro" id="IPR000933">
    <property type="entry name" value="Glyco_hydro_29"/>
</dbReference>
<accession>X0WNV7</accession>
<dbReference type="SMART" id="SM00812">
    <property type="entry name" value="Alpha_L_fucos"/>
    <property type="match status" value="1"/>
</dbReference>